<gene>
    <name evidence="1" type="ORF">M430DRAFT_260591</name>
</gene>
<dbReference type="AlphaFoldDB" id="A0A2T3AZ88"/>
<sequence>MTLYFYYTVSPKIYLYIESPEFLIVALVMPDIPCFGGFLLATPFPVRLCTFATIRAPVMHSEQRISRSLRPNFGLSSSPPMSVIPLYNPPQPRLRNSHLLYISTQTI</sequence>
<dbReference type="Proteomes" id="UP000241818">
    <property type="component" value="Unassembled WGS sequence"/>
</dbReference>
<proteinExistence type="predicted"/>
<dbReference type="GeneID" id="36573418"/>
<protein>
    <submittedName>
        <fullName evidence="1">Uncharacterized protein</fullName>
    </submittedName>
</protein>
<organism evidence="1 2">
    <name type="scientific">Amorphotheca resinae ATCC 22711</name>
    <dbReference type="NCBI Taxonomy" id="857342"/>
    <lineage>
        <taxon>Eukaryota</taxon>
        <taxon>Fungi</taxon>
        <taxon>Dikarya</taxon>
        <taxon>Ascomycota</taxon>
        <taxon>Pezizomycotina</taxon>
        <taxon>Leotiomycetes</taxon>
        <taxon>Helotiales</taxon>
        <taxon>Amorphothecaceae</taxon>
        <taxon>Amorphotheca</taxon>
    </lineage>
</organism>
<keyword evidence="2" id="KW-1185">Reference proteome</keyword>
<name>A0A2T3AZ88_AMORE</name>
<reference evidence="1 2" key="1">
    <citation type="journal article" date="2018" name="New Phytol.">
        <title>Comparative genomics and transcriptomics depict ericoid mycorrhizal fungi as versatile saprotrophs and plant mutualists.</title>
        <authorList>
            <person name="Martino E."/>
            <person name="Morin E."/>
            <person name="Grelet G.A."/>
            <person name="Kuo A."/>
            <person name="Kohler A."/>
            <person name="Daghino S."/>
            <person name="Barry K.W."/>
            <person name="Cichocki N."/>
            <person name="Clum A."/>
            <person name="Dockter R.B."/>
            <person name="Hainaut M."/>
            <person name="Kuo R.C."/>
            <person name="LaButti K."/>
            <person name="Lindahl B.D."/>
            <person name="Lindquist E.A."/>
            <person name="Lipzen A."/>
            <person name="Khouja H.R."/>
            <person name="Magnuson J."/>
            <person name="Murat C."/>
            <person name="Ohm R.A."/>
            <person name="Singer S.W."/>
            <person name="Spatafora J.W."/>
            <person name="Wang M."/>
            <person name="Veneault-Fourrey C."/>
            <person name="Henrissat B."/>
            <person name="Grigoriev I.V."/>
            <person name="Martin F.M."/>
            <person name="Perotto S."/>
        </authorList>
    </citation>
    <scope>NUCLEOTIDE SEQUENCE [LARGE SCALE GENOMIC DNA]</scope>
    <source>
        <strain evidence="1 2">ATCC 22711</strain>
    </source>
</reference>
<evidence type="ECO:0000313" key="1">
    <source>
        <dbReference type="EMBL" id="PSS15379.1"/>
    </source>
</evidence>
<dbReference type="EMBL" id="KZ679013">
    <property type="protein sequence ID" value="PSS15379.1"/>
    <property type="molecule type" value="Genomic_DNA"/>
</dbReference>
<evidence type="ECO:0000313" key="2">
    <source>
        <dbReference type="Proteomes" id="UP000241818"/>
    </source>
</evidence>
<dbReference type="RefSeq" id="XP_024719978.1">
    <property type="nucleotide sequence ID" value="XM_024865337.1"/>
</dbReference>
<accession>A0A2T3AZ88</accession>
<dbReference type="InParanoid" id="A0A2T3AZ88"/>